<name>A0A6A6RVC6_9PLEO</name>
<dbReference type="Proteomes" id="UP000799753">
    <property type="component" value="Unassembled WGS sequence"/>
</dbReference>
<dbReference type="EMBL" id="MU006787">
    <property type="protein sequence ID" value="KAF2639115.1"/>
    <property type="molecule type" value="Genomic_DNA"/>
</dbReference>
<gene>
    <name evidence="1" type="ORF">P280DRAFT_53511</name>
</gene>
<evidence type="ECO:0000313" key="1">
    <source>
        <dbReference type="EMBL" id="KAF2639115.1"/>
    </source>
</evidence>
<proteinExistence type="predicted"/>
<keyword evidence="2" id="KW-1185">Reference proteome</keyword>
<protein>
    <submittedName>
        <fullName evidence="1">Uncharacterized protein</fullName>
    </submittedName>
</protein>
<evidence type="ECO:0000313" key="2">
    <source>
        <dbReference type="Proteomes" id="UP000799753"/>
    </source>
</evidence>
<reference evidence="1" key="1">
    <citation type="journal article" date="2020" name="Stud. Mycol.">
        <title>101 Dothideomycetes genomes: a test case for predicting lifestyles and emergence of pathogens.</title>
        <authorList>
            <person name="Haridas S."/>
            <person name="Albert R."/>
            <person name="Binder M."/>
            <person name="Bloem J."/>
            <person name="Labutti K."/>
            <person name="Salamov A."/>
            <person name="Andreopoulos B."/>
            <person name="Baker S."/>
            <person name="Barry K."/>
            <person name="Bills G."/>
            <person name="Bluhm B."/>
            <person name="Cannon C."/>
            <person name="Castanera R."/>
            <person name="Culley D."/>
            <person name="Daum C."/>
            <person name="Ezra D."/>
            <person name="Gonzalez J."/>
            <person name="Henrissat B."/>
            <person name="Kuo A."/>
            <person name="Liang C."/>
            <person name="Lipzen A."/>
            <person name="Lutzoni F."/>
            <person name="Magnuson J."/>
            <person name="Mondo S."/>
            <person name="Nolan M."/>
            <person name="Ohm R."/>
            <person name="Pangilinan J."/>
            <person name="Park H.-J."/>
            <person name="Ramirez L."/>
            <person name="Alfaro M."/>
            <person name="Sun H."/>
            <person name="Tritt A."/>
            <person name="Yoshinaga Y."/>
            <person name="Zwiers L.-H."/>
            <person name="Turgeon B."/>
            <person name="Goodwin S."/>
            <person name="Spatafora J."/>
            <person name="Crous P."/>
            <person name="Grigoriev I."/>
        </authorList>
    </citation>
    <scope>NUCLEOTIDE SEQUENCE</scope>
    <source>
        <strain evidence="1">CBS 473.64</strain>
    </source>
</reference>
<sequence>MRSEKEEKFTATWSREWFDMTRIHGCYLKGRVPRAPMPHIAPYTHQHGIVCNLASSSAVVTPGTTSIERRVTLVRHPRKVAALIVRLSRFVRRLAWKLRMWNSFHHNVGSEEKRALTCEIWQARAGGRGSDVCYDVCASLREHCCVVSMPAIKAVQLGDWEEMCVCVSDESTGK</sequence>
<dbReference type="AlphaFoldDB" id="A0A6A6RVC6"/>
<accession>A0A6A6RVC6</accession>
<organism evidence="1 2">
    <name type="scientific">Massarina eburnea CBS 473.64</name>
    <dbReference type="NCBI Taxonomy" id="1395130"/>
    <lineage>
        <taxon>Eukaryota</taxon>
        <taxon>Fungi</taxon>
        <taxon>Dikarya</taxon>
        <taxon>Ascomycota</taxon>
        <taxon>Pezizomycotina</taxon>
        <taxon>Dothideomycetes</taxon>
        <taxon>Pleosporomycetidae</taxon>
        <taxon>Pleosporales</taxon>
        <taxon>Massarineae</taxon>
        <taxon>Massarinaceae</taxon>
        <taxon>Massarina</taxon>
    </lineage>
</organism>